<dbReference type="Pfam" id="PF12161">
    <property type="entry name" value="HsdM_N"/>
    <property type="match status" value="1"/>
</dbReference>
<dbReference type="SUPFAM" id="SSF53335">
    <property type="entry name" value="S-adenosyl-L-methionine-dependent methyltransferases"/>
    <property type="match status" value="1"/>
</dbReference>
<evidence type="ECO:0000259" key="3">
    <source>
        <dbReference type="Pfam" id="PF12161"/>
    </source>
</evidence>
<proteinExistence type="inferred from homology"/>
<keyword evidence="2" id="KW-0680">Restriction system</keyword>
<name>A0ABT3B585_9CYAN</name>
<reference evidence="4 5" key="1">
    <citation type="submission" date="2022-10" db="EMBL/GenBank/DDBJ databases">
        <title>Identification of biosynthetic pathway for the production of the potent trypsin inhibitor radiosumin.</title>
        <authorList>
            <person name="Fewer D.P."/>
            <person name="Delbaje E."/>
            <person name="Ouyang X."/>
            <person name="Agostino P.D."/>
            <person name="Wahlsten M."/>
            <person name="Jokela J."/>
            <person name="Permi P."/>
            <person name="Haapaniemi E."/>
            <person name="Koistinen H."/>
        </authorList>
    </citation>
    <scope>NUCLEOTIDE SEQUENCE [LARGE SCALE GENOMIC DNA]</scope>
    <source>
        <strain evidence="4 5">NIES-515</strain>
    </source>
</reference>
<gene>
    <name evidence="4" type="ORF">OGM63_21430</name>
</gene>
<organism evidence="4 5">
    <name type="scientific">Plectonema radiosum NIES-515</name>
    <dbReference type="NCBI Taxonomy" id="2986073"/>
    <lineage>
        <taxon>Bacteria</taxon>
        <taxon>Bacillati</taxon>
        <taxon>Cyanobacteriota</taxon>
        <taxon>Cyanophyceae</taxon>
        <taxon>Oscillatoriophycideae</taxon>
        <taxon>Oscillatoriales</taxon>
        <taxon>Microcoleaceae</taxon>
        <taxon>Plectonema</taxon>
    </lineage>
</organism>
<protein>
    <submittedName>
        <fullName evidence="4">Type I restriction-modification system subunit M N-terminal domain-containing protein</fullName>
    </submittedName>
</protein>
<dbReference type="InterPro" id="IPR022749">
    <property type="entry name" value="D12N6_MeTrfase_N"/>
</dbReference>
<dbReference type="InterPro" id="IPR029063">
    <property type="entry name" value="SAM-dependent_MTases_sf"/>
</dbReference>
<comment type="caution">
    <text evidence="4">The sequence shown here is derived from an EMBL/GenBank/DDBJ whole genome shotgun (WGS) entry which is preliminary data.</text>
</comment>
<evidence type="ECO:0000256" key="1">
    <source>
        <dbReference type="ARBA" id="ARBA00006594"/>
    </source>
</evidence>
<dbReference type="RefSeq" id="WP_263747683.1">
    <property type="nucleotide sequence ID" value="NZ_JAOWRF010000303.1"/>
</dbReference>
<comment type="similarity">
    <text evidence="1">Belongs to the N(4)/N(6)-methyltransferase family.</text>
</comment>
<evidence type="ECO:0000313" key="5">
    <source>
        <dbReference type="Proteomes" id="UP001526143"/>
    </source>
</evidence>
<dbReference type="Gene3D" id="1.20.1260.30">
    <property type="match status" value="1"/>
</dbReference>
<dbReference type="Proteomes" id="UP001526143">
    <property type="component" value="Unassembled WGS sequence"/>
</dbReference>
<dbReference type="EMBL" id="JAOWRF010000303">
    <property type="protein sequence ID" value="MCV3216039.1"/>
    <property type="molecule type" value="Genomic_DNA"/>
</dbReference>
<sequence length="117" mass="13529">MTPDDLKQLEANLWQSADTLRANSDLKSSEYSTPVLGLIFLKFADNKYRLHEAEIQQEYDQLKGTRREKAIFEKGAIAKCGFYLPEHARYDYLLRLPEKEDIAQALKAAMVAIEEYK</sequence>
<accession>A0ABT3B585</accession>
<evidence type="ECO:0000313" key="4">
    <source>
        <dbReference type="EMBL" id="MCV3216039.1"/>
    </source>
</evidence>
<feature type="domain" description="N6 adenine-specific DNA methyltransferase N-terminal" evidence="3">
    <location>
        <begin position="9"/>
        <end position="115"/>
    </location>
</feature>
<evidence type="ECO:0000256" key="2">
    <source>
        <dbReference type="ARBA" id="ARBA00022747"/>
    </source>
</evidence>
<keyword evidence="5" id="KW-1185">Reference proteome</keyword>
<dbReference type="InterPro" id="IPR038333">
    <property type="entry name" value="T1MK-like_N_sf"/>
</dbReference>